<keyword evidence="13" id="KW-1185">Reference proteome</keyword>
<evidence type="ECO:0000259" key="11">
    <source>
        <dbReference type="SMART" id="SM00657"/>
    </source>
</evidence>
<evidence type="ECO:0000256" key="2">
    <source>
        <dbReference type="ARBA" id="ARBA00022478"/>
    </source>
</evidence>
<reference evidence="12" key="3">
    <citation type="submission" date="2025-09" db="UniProtKB">
        <authorList>
            <consortium name="Ensembl"/>
        </authorList>
    </citation>
    <scope>IDENTIFICATION</scope>
</reference>
<evidence type="ECO:0000256" key="1">
    <source>
        <dbReference type="ARBA" id="ARBA00004123"/>
    </source>
</evidence>
<evidence type="ECO:0000256" key="10">
    <source>
        <dbReference type="SAM" id="Phobius"/>
    </source>
</evidence>
<dbReference type="Pfam" id="PF03874">
    <property type="entry name" value="RNA_pol_Rpb4"/>
    <property type="match status" value="1"/>
</dbReference>
<keyword evidence="10" id="KW-0472">Membrane</keyword>
<feature type="domain" description="RNA polymerase Rpb4/RPC9 core" evidence="11">
    <location>
        <begin position="70"/>
        <end position="187"/>
    </location>
</feature>
<gene>
    <name evidence="12" type="primary">POLR2D</name>
</gene>
<keyword evidence="2" id="KW-0240">DNA-directed RNA polymerase</keyword>
<dbReference type="InterPro" id="IPR038324">
    <property type="entry name" value="Rpb4/RPC9_sf"/>
</dbReference>
<dbReference type="GO" id="GO:0005665">
    <property type="term" value="C:RNA polymerase II, core complex"/>
    <property type="evidence" value="ECO:0007669"/>
    <property type="project" value="Ensembl"/>
</dbReference>
<accession>A0A493TQG4</accession>
<evidence type="ECO:0000313" key="12">
    <source>
        <dbReference type="Ensembl" id="ENSAPLP00000028107.1"/>
    </source>
</evidence>
<dbReference type="InterPro" id="IPR006590">
    <property type="entry name" value="RNA_pol_Rpb4/RPC9_core"/>
</dbReference>
<feature type="transmembrane region" description="Helical" evidence="10">
    <location>
        <begin position="6"/>
        <end position="27"/>
    </location>
</feature>
<dbReference type="STRING" id="8840.ENSAPLP00000028107"/>
<evidence type="ECO:0000256" key="8">
    <source>
        <dbReference type="ARBA" id="ARBA00073914"/>
    </source>
</evidence>
<evidence type="ECO:0000256" key="6">
    <source>
        <dbReference type="ARBA" id="ARBA00057061"/>
    </source>
</evidence>
<evidence type="ECO:0000256" key="7">
    <source>
        <dbReference type="ARBA" id="ARBA00072215"/>
    </source>
</evidence>
<protein>
    <recommendedName>
        <fullName evidence="7">DNA-directed RNA polymerase II subunit RPB4</fullName>
    </recommendedName>
    <alternativeName>
        <fullName evidence="9">DNA-directed RNA polymerase II subunit D</fullName>
    </alternativeName>
    <alternativeName>
        <fullName evidence="8">DNA-directed RNA polymerase II subunit rpb4</fullName>
    </alternativeName>
</protein>
<proteinExistence type="inferred from homology"/>
<comment type="subcellular location">
    <subcellularLocation>
        <location evidence="1">Nucleus</location>
    </subcellularLocation>
</comment>
<keyword evidence="4" id="KW-0539">Nucleus</keyword>
<dbReference type="GO" id="GO:0006366">
    <property type="term" value="P:transcription by RNA polymerase II"/>
    <property type="evidence" value="ECO:0007669"/>
    <property type="project" value="Ensembl"/>
</dbReference>
<dbReference type="GeneTree" id="ENSGT00390000004912"/>
<dbReference type="InterPro" id="IPR005574">
    <property type="entry name" value="Rpb4/RPC9"/>
</dbReference>
<dbReference type="Ensembl" id="ENSAPLT00000033656.1">
    <property type="protein sequence ID" value="ENSAPLP00000028107.1"/>
    <property type="gene ID" value="ENSAPLG00000009812.2"/>
</dbReference>
<keyword evidence="10" id="KW-1133">Transmembrane helix</keyword>
<dbReference type="Proteomes" id="UP000016666">
    <property type="component" value="Chromosome 9"/>
</dbReference>
<dbReference type="SMART" id="SM00657">
    <property type="entry name" value="RPOL4c"/>
    <property type="match status" value="1"/>
</dbReference>
<dbReference type="SUPFAM" id="SSF47819">
    <property type="entry name" value="HRDC-like"/>
    <property type="match status" value="1"/>
</dbReference>
<comment type="function">
    <text evidence="6">Core component of RNA polymerase II (Pol II), a DNA-dependent RNA polymerase which synthesizes mRNA precursors and many functional non-coding RNAs using the four ribonucleoside triphosphates as substrates. Pol II is the central component of the basal RNA polymerase II transcription machinery. It is composed of mobile elements that move relative to each other. POLR2D/RPB4 is part of a subcomplex with POLR2G/RPB7 that binds to a pocket formed by POLR2A/RPB1, POLR2B/RPB2 and POLR2F/RPABC2 at the base of the clamp element. The POLR2D/RPB4-POLR2G/RPB7 subcomplex seems to lock the clamp via POLR2G/RPB7 in the closed conformation thus preventing double-stranded DNA to enter the active site cleft. The POLR2D/RPB4-POLR2G/RPB7 subcomplex binds single-stranded DNA and RNA.</text>
</comment>
<dbReference type="InterPro" id="IPR045222">
    <property type="entry name" value="Rpb4-like"/>
</dbReference>
<dbReference type="GO" id="GO:0000166">
    <property type="term" value="F:nucleotide binding"/>
    <property type="evidence" value="ECO:0007669"/>
    <property type="project" value="InterPro"/>
</dbReference>
<organism evidence="12 13">
    <name type="scientific">Anas platyrhynchos platyrhynchos</name>
    <name type="common">Northern mallard</name>
    <dbReference type="NCBI Taxonomy" id="8840"/>
    <lineage>
        <taxon>Eukaryota</taxon>
        <taxon>Metazoa</taxon>
        <taxon>Chordata</taxon>
        <taxon>Craniata</taxon>
        <taxon>Vertebrata</taxon>
        <taxon>Euteleostomi</taxon>
        <taxon>Archelosauria</taxon>
        <taxon>Archosauria</taxon>
        <taxon>Dinosauria</taxon>
        <taxon>Saurischia</taxon>
        <taxon>Theropoda</taxon>
        <taxon>Coelurosauria</taxon>
        <taxon>Aves</taxon>
        <taxon>Neognathae</taxon>
        <taxon>Galloanserae</taxon>
        <taxon>Anseriformes</taxon>
        <taxon>Anatidae</taxon>
        <taxon>Anatinae</taxon>
        <taxon>Anas</taxon>
    </lineage>
</organism>
<evidence type="ECO:0000256" key="4">
    <source>
        <dbReference type="ARBA" id="ARBA00023242"/>
    </source>
</evidence>
<evidence type="ECO:0000313" key="13">
    <source>
        <dbReference type="Proteomes" id="UP000016666"/>
    </source>
</evidence>
<reference evidence="12 13" key="1">
    <citation type="submission" date="2017-10" db="EMBL/GenBank/DDBJ databases">
        <title>A new Pekin duck reference genome.</title>
        <authorList>
            <person name="Hou Z.-C."/>
            <person name="Zhou Z.-K."/>
            <person name="Zhu F."/>
            <person name="Hou S.-S."/>
        </authorList>
    </citation>
    <scope>NUCLEOTIDE SEQUENCE [LARGE SCALE GENOMIC DNA]</scope>
</reference>
<keyword evidence="3" id="KW-0804">Transcription</keyword>
<comment type="similarity">
    <text evidence="5">Belongs to the eukaryotic RPB4 RNA polymerase subunit family.</text>
</comment>
<name>A0A493TQG4_ANAPP</name>
<dbReference type="AlphaFoldDB" id="A0A493TQG4"/>
<evidence type="ECO:0000256" key="9">
    <source>
        <dbReference type="ARBA" id="ARBA00081598"/>
    </source>
</evidence>
<reference evidence="12" key="2">
    <citation type="submission" date="2025-08" db="UniProtKB">
        <authorList>
            <consortium name="Ensembl"/>
        </authorList>
    </citation>
    <scope>IDENTIFICATION</scope>
</reference>
<evidence type="ECO:0000256" key="5">
    <source>
        <dbReference type="ARBA" id="ARBA00025724"/>
    </source>
</evidence>
<dbReference type="InterPro" id="IPR010997">
    <property type="entry name" value="HRDC-like_sf"/>
</dbReference>
<dbReference type="GO" id="GO:0016607">
    <property type="term" value="C:nuclear speck"/>
    <property type="evidence" value="ECO:0007669"/>
    <property type="project" value="Ensembl"/>
</dbReference>
<dbReference type="PANTHER" id="PTHR21297">
    <property type="entry name" value="DNA-DIRECTED RNA POLYMERASE II"/>
    <property type="match status" value="1"/>
</dbReference>
<dbReference type="Gene3D" id="1.20.1250.40">
    <property type="match status" value="1"/>
</dbReference>
<evidence type="ECO:0000256" key="3">
    <source>
        <dbReference type="ARBA" id="ARBA00023163"/>
    </source>
</evidence>
<keyword evidence="10" id="KW-0812">Transmembrane</keyword>
<dbReference type="GO" id="GO:0006352">
    <property type="term" value="P:DNA-templated transcription initiation"/>
    <property type="evidence" value="ECO:0007669"/>
    <property type="project" value="InterPro"/>
</dbReference>
<dbReference type="GO" id="GO:0005829">
    <property type="term" value="C:cytosol"/>
    <property type="evidence" value="ECO:0007669"/>
    <property type="project" value="Ensembl"/>
</dbReference>
<sequence>MQNGVILIYIYTYIFQKFCLIIGKRACTITAKHAVISLFSKAQLHTKLPLVDFLIHALPVFMPVFIYSNAEFETAETLLNSEVHMLLEHRKQQNESAEDEQELSEVFMKTLNYTARFSRFKNRETIASVRSLLLQKKLHKFELACLANLCPETAEEAKALIPSLEGRFEDEELQQILDDIQTKRSFQY</sequence>
<dbReference type="FunFam" id="1.20.1250.40:FF:000001">
    <property type="entry name" value="DNA-directed RNA polymerase II subunit RPB4"/>
    <property type="match status" value="1"/>
</dbReference>